<name>A0A9X2L4D4_9BACT</name>
<dbReference type="Proteomes" id="UP001139125">
    <property type="component" value="Unassembled WGS sequence"/>
</dbReference>
<dbReference type="Gene3D" id="2.120.10.30">
    <property type="entry name" value="TolB, C-terminal domain"/>
    <property type="match status" value="2"/>
</dbReference>
<dbReference type="RefSeq" id="WP_255135022.1">
    <property type="nucleotide sequence ID" value="NZ_JANDBC010000002.1"/>
</dbReference>
<evidence type="ECO:0000313" key="2">
    <source>
        <dbReference type="Proteomes" id="UP001139125"/>
    </source>
</evidence>
<organism evidence="1 2">
    <name type="scientific">Gracilimonas sediminicola</name>
    <dbReference type="NCBI Taxonomy" id="2952158"/>
    <lineage>
        <taxon>Bacteria</taxon>
        <taxon>Pseudomonadati</taxon>
        <taxon>Balneolota</taxon>
        <taxon>Balneolia</taxon>
        <taxon>Balneolales</taxon>
        <taxon>Balneolaceae</taxon>
        <taxon>Gracilimonas</taxon>
    </lineage>
</organism>
<dbReference type="EMBL" id="JANDBC010000002">
    <property type="protein sequence ID" value="MCP9292148.1"/>
    <property type="molecule type" value="Genomic_DNA"/>
</dbReference>
<gene>
    <name evidence="1" type="ORF">NM125_11210</name>
</gene>
<keyword evidence="2" id="KW-1185">Reference proteome</keyword>
<evidence type="ECO:0008006" key="3">
    <source>
        <dbReference type="Google" id="ProtNLM"/>
    </source>
</evidence>
<reference evidence="1" key="1">
    <citation type="submission" date="2022-06" db="EMBL/GenBank/DDBJ databases">
        <title>Gracilimonas sp. CAU 1638 isolated from sea sediment.</title>
        <authorList>
            <person name="Kim W."/>
        </authorList>
    </citation>
    <scope>NUCLEOTIDE SEQUENCE</scope>
    <source>
        <strain evidence="1">CAU 1638</strain>
    </source>
</reference>
<sequence>MGGLILLLFQSFAFGQYKTVKTEDLNLVYYNFGHEYLINHTIRSYTNALDFHKDKFNYQVTEPVTVIMSDFGDFAQGGASAVPNNVILMGIAPFHYAYETNPANERIGVLMKHELVHIIAQEKSSSADRFYRKLFAGKVFPDRDNPVSMLYSYLTVPRIFSPRWYHEGIAEYMTTWMSGGIGRVMGAYDEMMFRTMVRDSSYIYDAVGLESEGTTTDFEAGANSYMYGTRFMAYLSYQYGPESLLEWVSRDDDSKRFYARQFEQVYGNSLDDEWSEWIEWEKEWQQNNLANIRRNPVTERTLLSETPIGGVSSAIYAKELNKIIFAADLPGQIAHIALLDPRTGGMERVADINGSALYFVSSLAYNADGQTIFYTNDNNGWRDLFAVNIETGNSRQLIKDLRAGDLVFNPNDRSLWGVRHLNGIVSLIRIPEPYTEWNRIHSMPYGEDLFDIDISPDGKYLSAAIGDVQGLQKLVMMSTDSLMQGKFEPKEIYDFEVSSPASFKFSKDGKFLFGSSYYSGVSNITRYDIENDQMEWLTNVETGYFKPIPITDDTLMAFEYTGKGFLPVLIENKPAERVSAINFLGQEIVEKHPVVIDWMLPPPSPEKYNVDELRTGQSDYTPFSNMALTSAYPIIQGFKDYAAAGMRFNFNDPLRFHNLGIALSYSPYSSLAGDERFHASFSYEAQKWRYFGNYNGADFYDLFGPTKQSRKGYSIGLGRNFQLMDEVDKTLTADLSTAYYGGMERLPSFQNVITSFSEFVSLSGSLSYKAMLASLGAVDYEKGWGWELQTYHNYVEGTLFPRVNQNLDYGIALPIHHSSIWLRSSAGISFSPRREPLGNFYFGGFGNNWIDYKPSKRYRSPQAFPGADLNQVGGTNYGKLMVEWSLPPVRFKRAGFMNLYANWAQLNLFTTGLLTNIDDDTFLQRYYNAGAQLDFRLSVISILESTFSVGYASAWNDIAGTRSDELMISLRLMR</sequence>
<evidence type="ECO:0000313" key="1">
    <source>
        <dbReference type="EMBL" id="MCP9292148.1"/>
    </source>
</evidence>
<dbReference type="InterPro" id="IPR011042">
    <property type="entry name" value="6-blade_b-propeller_TolB-like"/>
</dbReference>
<proteinExistence type="predicted"/>
<protein>
    <recommendedName>
        <fullName evidence="3">WD40-like Beta Propeller Repeat</fullName>
    </recommendedName>
</protein>
<comment type="caution">
    <text evidence="1">The sequence shown here is derived from an EMBL/GenBank/DDBJ whole genome shotgun (WGS) entry which is preliminary data.</text>
</comment>
<dbReference type="SUPFAM" id="SSF82171">
    <property type="entry name" value="DPP6 N-terminal domain-like"/>
    <property type="match status" value="1"/>
</dbReference>
<dbReference type="AlphaFoldDB" id="A0A9X2L4D4"/>
<accession>A0A9X2L4D4</accession>